<comment type="pathway">
    <text evidence="1 8">Amino-acid biosynthesis; L-isoleucine biosynthesis; L-isoleucine from 2-oxobutanoate: step 1/4.</text>
</comment>
<evidence type="ECO:0000256" key="4">
    <source>
        <dbReference type="ARBA" id="ARBA00011744"/>
    </source>
</evidence>
<evidence type="ECO:0000256" key="7">
    <source>
        <dbReference type="ARBA" id="ARBA00048670"/>
    </source>
</evidence>
<dbReference type="InterPro" id="IPR039557">
    <property type="entry name" value="AHAS_ACT"/>
</dbReference>
<dbReference type="Gene3D" id="3.30.70.1150">
    <property type="entry name" value="ACT-like. Chain A, domain 2"/>
    <property type="match status" value="1"/>
</dbReference>
<dbReference type="AlphaFoldDB" id="A0A926I2U8"/>
<dbReference type="GO" id="GO:0009097">
    <property type="term" value="P:isoleucine biosynthetic process"/>
    <property type="evidence" value="ECO:0007669"/>
    <property type="project" value="UniProtKB-UniRule"/>
</dbReference>
<comment type="caution">
    <text evidence="10">The sequence shown here is derived from an EMBL/GenBank/DDBJ whole genome shotgun (WGS) entry which is preliminary data.</text>
</comment>
<evidence type="ECO:0000256" key="1">
    <source>
        <dbReference type="ARBA" id="ARBA00004974"/>
    </source>
</evidence>
<dbReference type="CDD" id="cd04878">
    <property type="entry name" value="ACT_AHAS"/>
    <property type="match status" value="1"/>
</dbReference>
<evidence type="ECO:0000313" key="10">
    <source>
        <dbReference type="EMBL" id="MBC8559933.1"/>
    </source>
</evidence>
<keyword evidence="5 8" id="KW-0028">Amino-acid biosynthesis</keyword>
<protein>
    <recommendedName>
        <fullName evidence="8">Acetolactate synthase small subunit</fullName>
        <shortName evidence="8">AHAS</shortName>
        <shortName evidence="8">ALS</shortName>
        <ecNumber evidence="8">2.2.1.6</ecNumber>
    </recommendedName>
    <alternativeName>
        <fullName evidence="8">Acetohydroxy-acid synthase small subunit</fullName>
    </alternativeName>
</protein>
<keyword evidence="11" id="KW-1185">Reference proteome</keyword>
<dbReference type="InterPro" id="IPR002912">
    <property type="entry name" value="ACT_dom"/>
</dbReference>
<keyword evidence="6 8" id="KW-0100">Branched-chain amino acid biosynthesis</keyword>
<dbReference type="InterPro" id="IPR045865">
    <property type="entry name" value="ACT-like_dom_sf"/>
</dbReference>
<comment type="similarity">
    <text evidence="3 8">Belongs to the acetolactate synthase small subunit family.</text>
</comment>
<dbReference type="GO" id="GO:0009099">
    <property type="term" value="P:L-valine biosynthetic process"/>
    <property type="evidence" value="ECO:0007669"/>
    <property type="project" value="UniProtKB-UniRule"/>
</dbReference>
<dbReference type="InterPro" id="IPR054480">
    <property type="entry name" value="AHAS_small-like_ACT"/>
</dbReference>
<dbReference type="Pfam" id="PF10369">
    <property type="entry name" value="ALS_ss_C"/>
    <property type="match status" value="1"/>
</dbReference>
<sequence>MEKEYLLSVTAKNHTGVLLRIAGLFSRRCYNIMSIVAAQSEDSETSRLIIVVKGDDKIVRQVEKQLCKLYDVEQVDVLNEDEAVIREYLLVKVARNAETNAQLVAIANVFHADVLNVSENSMILELASNAKTLNSFVELLKPYGIEKILRTGAMAMTM</sequence>
<dbReference type="RefSeq" id="WP_249294904.1">
    <property type="nucleotide sequence ID" value="NZ_JACRSV010000002.1"/>
</dbReference>
<name>A0A926I2U8_9FIRM</name>
<gene>
    <name evidence="10" type="primary">ilvN</name>
    <name evidence="10" type="ORF">H8710_07630</name>
</gene>
<proteinExistence type="inferred from homology"/>
<dbReference type="NCBIfam" id="NF008864">
    <property type="entry name" value="PRK11895.1"/>
    <property type="match status" value="1"/>
</dbReference>
<reference evidence="10" key="1">
    <citation type="submission" date="2020-08" db="EMBL/GenBank/DDBJ databases">
        <title>Genome public.</title>
        <authorList>
            <person name="Liu C."/>
            <person name="Sun Q."/>
        </authorList>
    </citation>
    <scope>NUCLEOTIDE SEQUENCE</scope>
    <source>
        <strain evidence="10">NSJ-33</strain>
    </source>
</reference>
<dbReference type="Pfam" id="PF22629">
    <property type="entry name" value="ACT_AHAS_ss"/>
    <property type="match status" value="1"/>
</dbReference>
<organism evidence="10 11">
    <name type="scientific">Fumia xinanensis</name>
    <dbReference type="NCBI Taxonomy" id="2763659"/>
    <lineage>
        <taxon>Bacteria</taxon>
        <taxon>Bacillati</taxon>
        <taxon>Bacillota</taxon>
        <taxon>Clostridia</taxon>
        <taxon>Eubacteriales</taxon>
        <taxon>Oscillospiraceae</taxon>
        <taxon>Fumia</taxon>
    </lineage>
</organism>
<dbReference type="SUPFAM" id="SSF55021">
    <property type="entry name" value="ACT-like"/>
    <property type="match status" value="2"/>
</dbReference>
<comment type="function">
    <text evidence="8">Catalyzes the conversion of 2 pyruvate molecules into acetolactate in the first common step of the biosynthetic pathway of the branched-amino acids such as leucine, isoleucine, and valine.</text>
</comment>
<dbReference type="InterPro" id="IPR019455">
    <property type="entry name" value="Acetolactate_synth_ssu_C"/>
</dbReference>
<dbReference type="EMBL" id="JACRSV010000002">
    <property type="protein sequence ID" value="MBC8559933.1"/>
    <property type="molecule type" value="Genomic_DNA"/>
</dbReference>
<keyword evidence="8 10" id="KW-0808">Transferase</keyword>
<dbReference type="PANTHER" id="PTHR30239:SF0">
    <property type="entry name" value="ACETOLACTATE SYNTHASE SMALL SUBUNIT 1, CHLOROPLASTIC"/>
    <property type="match status" value="1"/>
</dbReference>
<evidence type="ECO:0000259" key="9">
    <source>
        <dbReference type="PROSITE" id="PS51671"/>
    </source>
</evidence>
<comment type="catalytic activity">
    <reaction evidence="7 8">
        <text>2 pyruvate + H(+) = (2S)-2-acetolactate + CO2</text>
        <dbReference type="Rhea" id="RHEA:25249"/>
        <dbReference type="ChEBI" id="CHEBI:15361"/>
        <dbReference type="ChEBI" id="CHEBI:15378"/>
        <dbReference type="ChEBI" id="CHEBI:16526"/>
        <dbReference type="ChEBI" id="CHEBI:58476"/>
        <dbReference type="EC" id="2.2.1.6"/>
    </reaction>
</comment>
<evidence type="ECO:0000313" key="11">
    <source>
        <dbReference type="Proteomes" id="UP000610760"/>
    </source>
</evidence>
<dbReference type="GO" id="GO:0003984">
    <property type="term" value="F:acetolactate synthase activity"/>
    <property type="evidence" value="ECO:0007669"/>
    <property type="project" value="UniProtKB-UniRule"/>
</dbReference>
<evidence type="ECO:0000256" key="5">
    <source>
        <dbReference type="ARBA" id="ARBA00022605"/>
    </source>
</evidence>
<dbReference type="NCBIfam" id="TIGR00119">
    <property type="entry name" value="acolac_sm"/>
    <property type="match status" value="1"/>
</dbReference>
<accession>A0A926I2U8</accession>
<dbReference type="Gene3D" id="3.30.70.260">
    <property type="match status" value="1"/>
</dbReference>
<comment type="pathway">
    <text evidence="2 8">Amino-acid biosynthesis; L-valine biosynthesis; L-valine from pyruvate: step 1/4.</text>
</comment>
<feature type="domain" description="ACT" evidence="9">
    <location>
        <begin position="6"/>
        <end position="80"/>
    </location>
</feature>
<dbReference type="PROSITE" id="PS51671">
    <property type="entry name" value="ACT"/>
    <property type="match status" value="1"/>
</dbReference>
<evidence type="ECO:0000256" key="6">
    <source>
        <dbReference type="ARBA" id="ARBA00023304"/>
    </source>
</evidence>
<evidence type="ECO:0000256" key="2">
    <source>
        <dbReference type="ARBA" id="ARBA00005025"/>
    </source>
</evidence>
<evidence type="ECO:0000256" key="8">
    <source>
        <dbReference type="RuleBase" id="RU368092"/>
    </source>
</evidence>
<dbReference type="Proteomes" id="UP000610760">
    <property type="component" value="Unassembled WGS sequence"/>
</dbReference>
<evidence type="ECO:0000256" key="3">
    <source>
        <dbReference type="ARBA" id="ARBA00006341"/>
    </source>
</evidence>
<dbReference type="GO" id="GO:0005829">
    <property type="term" value="C:cytosol"/>
    <property type="evidence" value="ECO:0007669"/>
    <property type="project" value="TreeGrafter"/>
</dbReference>
<dbReference type="PANTHER" id="PTHR30239">
    <property type="entry name" value="ACETOLACTATE SYNTHASE SMALL SUBUNIT"/>
    <property type="match status" value="1"/>
</dbReference>
<dbReference type="InterPro" id="IPR027271">
    <property type="entry name" value="Acetolactate_synth/TF_NikR_C"/>
</dbReference>
<dbReference type="GO" id="GO:1990610">
    <property type="term" value="F:acetolactate synthase regulator activity"/>
    <property type="evidence" value="ECO:0007669"/>
    <property type="project" value="UniProtKB-UniRule"/>
</dbReference>
<dbReference type="InterPro" id="IPR004789">
    <property type="entry name" value="Acetalactate_synth_ssu"/>
</dbReference>
<dbReference type="EC" id="2.2.1.6" evidence="8"/>
<comment type="subunit">
    <text evidence="4 8">Dimer of large and small chains.</text>
</comment>